<organism evidence="1 2">
    <name type="scientific">Salinisphaera hydrothermalis (strain C41B8)</name>
    <dbReference type="NCBI Taxonomy" id="1304275"/>
    <lineage>
        <taxon>Bacteria</taxon>
        <taxon>Pseudomonadati</taxon>
        <taxon>Pseudomonadota</taxon>
        <taxon>Gammaproteobacteria</taxon>
        <taxon>Salinisphaerales</taxon>
        <taxon>Salinisphaeraceae</taxon>
        <taxon>Salinisphaera</taxon>
    </lineage>
</organism>
<proteinExistence type="predicted"/>
<evidence type="ECO:0000313" key="1">
    <source>
        <dbReference type="EMBL" id="KEZ76674.1"/>
    </source>
</evidence>
<dbReference type="STRING" id="1304275.C41B8_13705"/>
<keyword evidence="2" id="KW-1185">Reference proteome</keyword>
<dbReference type="EMBL" id="APNK01000024">
    <property type="protein sequence ID" value="KEZ76674.1"/>
    <property type="molecule type" value="Genomic_DNA"/>
</dbReference>
<accession>A0A084IIZ0</accession>
<reference evidence="1 2" key="1">
    <citation type="submission" date="2013-03" db="EMBL/GenBank/DDBJ databases">
        <title>Salinisphaera hydrothermalis C41B8 Genome Sequencing.</title>
        <authorList>
            <person name="Li C."/>
            <person name="Lai Q."/>
            <person name="Shao Z."/>
        </authorList>
    </citation>
    <scope>NUCLEOTIDE SEQUENCE [LARGE SCALE GENOMIC DNA]</scope>
    <source>
        <strain evidence="1 2">C41B8</strain>
    </source>
</reference>
<gene>
    <name evidence="1" type="ORF">C41B8_13705</name>
</gene>
<protein>
    <submittedName>
        <fullName evidence="1">Uncharacterized protein</fullName>
    </submittedName>
</protein>
<dbReference type="RefSeq" id="WP_037339304.1">
    <property type="nucleotide sequence ID" value="NZ_APNK01000024.1"/>
</dbReference>
<dbReference type="AlphaFoldDB" id="A0A084IIZ0"/>
<dbReference type="Proteomes" id="UP000028302">
    <property type="component" value="Unassembled WGS sequence"/>
</dbReference>
<sequence>MQTQAQIYRSVRHQHPALPALSAWQHAGQKLEVDRWITRVGFAWNDSIEPRYARWCESGFDVEARLEADEHGWDLVGVDTIGEFQNRWVPGAIAHDRFNHRVLDRFVPANASYAQAHPAYGQAQYQRACAYGRDWAYRVLTVKAIRADVELGVAVLGGIESDSDEDFVTGSVFDLTAEAIQTAGLKLRELCGEC</sequence>
<comment type="caution">
    <text evidence="1">The sequence shown here is derived from an EMBL/GenBank/DDBJ whole genome shotgun (WGS) entry which is preliminary data.</text>
</comment>
<evidence type="ECO:0000313" key="2">
    <source>
        <dbReference type="Proteomes" id="UP000028302"/>
    </source>
</evidence>
<name>A0A084IIZ0_SALHC</name>
<dbReference type="OrthoDB" id="7056630at2"/>